<dbReference type="HOGENOM" id="CLU_139738_2_0_2"/>
<dbReference type="PANTHER" id="PTHR35176">
    <property type="entry name" value="HEME OXYGENASE HI_0854-RELATED"/>
    <property type="match status" value="1"/>
</dbReference>
<dbReference type="AlphaFoldDB" id="A0RUB9"/>
<evidence type="ECO:0000313" key="2">
    <source>
        <dbReference type="EMBL" id="ABK76936.1"/>
    </source>
</evidence>
<evidence type="ECO:0000256" key="1">
    <source>
        <dbReference type="ARBA" id="ARBA00023002"/>
    </source>
</evidence>
<dbReference type="EnsemblBacteria" id="ABK76936">
    <property type="protein sequence ID" value="ABK76936"/>
    <property type="gene ID" value="CENSYa_0298"/>
</dbReference>
<dbReference type="Proteomes" id="UP000000758">
    <property type="component" value="Chromosome"/>
</dbReference>
<dbReference type="GO" id="GO:0005829">
    <property type="term" value="C:cytosol"/>
    <property type="evidence" value="ECO:0007669"/>
    <property type="project" value="TreeGrafter"/>
</dbReference>
<accession>A0RUB9</accession>
<dbReference type="InterPro" id="IPR012349">
    <property type="entry name" value="Split_barrel_FMN-bd"/>
</dbReference>
<dbReference type="KEGG" id="csy:CENSYa_0298"/>
<dbReference type="Gene3D" id="2.30.110.10">
    <property type="entry name" value="Electron Transport, Fmn-binding Protein, Chain A"/>
    <property type="match status" value="1"/>
</dbReference>
<dbReference type="GO" id="GO:0016627">
    <property type="term" value="F:oxidoreductase activity, acting on the CH-CH group of donors"/>
    <property type="evidence" value="ECO:0007669"/>
    <property type="project" value="TreeGrafter"/>
</dbReference>
<keyword evidence="1" id="KW-0560">Oxidoreductase</keyword>
<dbReference type="InterPro" id="IPR019965">
    <property type="entry name" value="PPOX_F420-dep_Rv2061_put"/>
</dbReference>
<sequence length="123" mass="13279">MAGAAENIGQLKYISLETFKKSGEGVKTPVWFVATEGVIYVATGRSTGKAKRIANNPRVRFAPCTFRGGIKGDWTEGSAEQLSGEEEISIMGLRKKKYGVMSLLSGLAGRSKGGMTVYRIKED</sequence>
<dbReference type="EMBL" id="DP000238">
    <property type="protein sequence ID" value="ABK76936.1"/>
    <property type="molecule type" value="Genomic_DNA"/>
</dbReference>
<dbReference type="GO" id="GO:0070967">
    <property type="term" value="F:coenzyme F420 binding"/>
    <property type="evidence" value="ECO:0007669"/>
    <property type="project" value="TreeGrafter"/>
</dbReference>
<organism evidence="2 3">
    <name type="scientific">Cenarchaeum symbiosum (strain A)</name>
    <dbReference type="NCBI Taxonomy" id="414004"/>
    <lineage>
        <taxon>Archaea</taxon>
        <taxon>Nitrososphaerota</taxon>
        <taxon>Candidatus Cenarchaeales</taxon>
        <taxon>Candidatus Cenarchaeaceae</taxon>
        <taxon>Candidatus Cenarchaeum</taxon>
    </lineage>
</organism>
<keyword evidence="3" id="KW-1185">Reference proteome</keyword>
<dbReference type="SUPFAM" id="SSF50475">
    <property type="entry name" value="FMN-binding split barrel"/>
    <property type="match status" value="1"/>
</dbReference>
<dbReference type="InterPro" id="IPR052019">
    <property type="entry name" value="F420H2_bilvrd_red/Heme_oxyg"/>
</dbReference>
<dbReference type="NCBIfam" id="TIGR03666">
    <property type="entry name" value="Rv2061_F420"/>
    <property type="match status" value="1"/>
</dbReference>
<gene>
    <name evidence="2" type="ordered locus">CENSYa_0298</name>
</gene>
<reference evidence="2 3" key="1">
    <citation type="journal article" date="2006" name="Proc. Natl. Acad. Sci. U.S.A.">
        <title>Genomic analysis of the uncultivated marine crenarchaeote Cenarchaeum symbiosum.</title>
        <authorList>
            <person name="Hallam S.J."/>
            <person name="Konstantinidis K.T."/>
            <person name="Putnam N."/>
            <person name="Schleper C."/>
            <person name="Watanabe Y."/>
            <person name="Sugahara J."/>
            <person name="Preston C."/>
            <person name="de la Torre J."/>
            <person name="Richardson P.M."/>
            <person name="DeLong E.F."/>
        </authorList>
    </citation>
    <scope>NUCLEOTIDE SEQUENCE [LARGE SCALE GENOMIC DNA]</scope>
    <source>
        <strain evidence="3">A</strain>
    </source>
</reference>
<name>A0RUB9_CENSY</name>
<proteinExistence type="predicted"/>
<dbReference type="STRING" id="414004.CENSYa_0298"/>
<evidence type="ECO:0000313" key="3">
    <source>
        <dbReference type="Proteomes" id="UP000000758"/>
    </source>
</evidence>
<protein>
    <submittedName>
        <fullName evidence="2">Flavin-nucleotide-binding protein</fullName>
    </submittedName>
</protein>
<dbReference type="PANTHER" id="PTHR35176:SF11">
    <property type="entry name" value="PYRIDOXAMINE 5'-PHOSPHATE OXIDASE FAMILY PROTEIN"/>
    <property type="match status" value="1"/>
</dbReference>